<evidence type="ECO:0000256" key="3">
    <source>
        <dbReference type="ARBA" id="ARBA00023015"/>
    </source>
</evidence>
<keyword evidence="7" id="KW-0808">Transferase</keyword>
<keyword evidence="8" id="KW-1185">Reference proteome</keyword>
<name>A0A1C5GA91_MICEH</name>
<dbReference type="CDD" id="cd00609">
    <property type="entry name" value="AAT_like"/>
    <property type="match status" value="1"/>
</dbReference>
<protein>
    <submittedName>
        <fullName evidence="7">GntR family transcriptional regulator / MocR family aminotransferase</fullName>
    </submittedName>
</protein>
<sequence length="469" mass="50351">MAVEWSGLTPEIMLQLDRGIRGTLGIQLQAALRTAIRSGRLRAGERLPSSRKLAADLGLSRGLVQGSYEQLAAEGYLTATAGGATRVALTLRQSTTARPPAGAAVDTVIDFSPGRPDLNSFPARDWLWAYGEAIRAASRRDIGYGEPAGSPRLREVLASYAQRVRAASAGSADVVVCNGFTQGVGLTLRVLREQGTTTVAVEDPGHGEMTMQVRGAGLRPVPVPVDAHGVVVDALRATAATAVILTPAHQTPTGVVLAPERRQELLRWADERDGLMIEDDYDSEFRYDRRPVGALQGLAPDRVVMIGTVSKSLGPTLRLGWILAPRRLAPAIAEEKHRNDWGTNGLDQLALARLVESGRYDAHLRRMRRAYAAKRIALTEALRQHAPHLRLTGLDAGFHAVATLPEGVDEAALVAAAARRAVRLHGMRRYRVHGTSGPPAVVLGFGDLSAYAIRSGIARVADLLQPRPD</sequence>
<dbReference type="InterPro" id="IPR015424">
    <property type="entry name" value="PyrdxlP-dep_Trfase"/>
</dbReference>
<dbReference type="SUPFAM" id="SSF53383">
    <property type="entry name" value="PLP-dependent transferases"/>
    <property type="match status" value="1"/>
</dbReference>
<dbReference type="PROSITE" id="PS50949">
    <property type="entry name" value="HTH_GNTR"/>
    <property type="match status" value="1"/>
</dbReference>
<dbReference type="GO" id="GO:0003677">
    <property type="term" value="F:DNA binding"/>
    <property type="evidence" value="ECO:0007669"/>
    <property type="project" value="UniProtKB-KW"/>
</dbReference>
<dbReference type="GeneID" id="95802890"/>
<dbReference type="Proteomes" id="UP000198251">
    <property type="component" value="Chromosome I"/>
</dbReference>
<dbReference type="CDD" id="cd07377">
    <property type="entry name" value="WHTH_GntR"/>
    <property type="match status" value="1"/>
</dbReference>
<reference evidence="7 8" key="1">
    <citation type="submission" date="2016-06" db="EMBL/GenBank/DDBJ databases">
        <authorList>
            <person name="Kjaerup R.B."/>
            <person name="Dalgaard T.S."/>
            <person name="Juul-Madsen H.R."/>
        </authorList>
    </citation>
    <scope>NUCLEOTIDE SEQUENCE [LARGE SCALE GENOMIC DNA]</scope>
    <source>
        <strain evidence="7 8">DSM 43913</strain>
    </source>
</reference>
<dbReference type="PANTHER" id="PTHR46577">
    <property type="entry name" value="HTH-TYPE TRANSCRIPTIONAL REGULATORY PROTEIN GABR"/>
    <property type="match status" value="1"/>
</dbReference>
<evidence type="ECO:0000256" key="4">
    <source>
        <dbReference type="ARBA" id="ARBA00023125"/>
    </source>
</evidence>
<evidence type="ECO:0000256" key="2">
    <source>
        <dbReference type="ARBA" id="ARBA00022898"/>
    </source>
</evidence>
<organism evidence="7 8">
    <name type="scientific">Micromonospora echinofusca</name>
    <dbReference type="NCBI Taxonomy" id="47858"/>
    <lineage>
        <taxon>Bacteria</taxon>
        <taxon>Bacillati</taxon>
        <taxon>Actinomycetota</taxon>
        <taxon>Actinomycetes</taxon>
        <taxon>Micromonosporales</taxon>
        <taxon>Micromonosporaceae</taxon>
        <taxon>Micromonospora</taxon>
    </lineage>
</organism>
<dbReference type="InterPro" id="IPR004839">
    <property type="entry name" value="Aminotransferase_I/II_large"/>
</dbReference>
<accession>A0A1C5GA91</accession>
<evidence type="ECO:0000313" key="7">
    <source>
        <dbReference type="EMBL" id="SCG16835.1"/>
    </source>
</evidence>
<gene>
    <name evidence="7" type="ORF">GA0070610_3109</name>
</gene>
<dbReference type="RefSeq" id="WP_089000667.1">
    <property type="nucleotide sequence ID" value="NZ_LT607733.1"/>
</dbReference>
<dbReference type="Gene3D" id="1.10.10.10">
    <property type="entry name" value="Winged helix-like DNA-binding domain superfamily/Winged helix DNA-binding domain"/>
    <property type="match status" value="1"/>
</dbReference>
<dbReference type="InterPro" id="IPR036390">
    <property type="entry name" value="WH_DNA-bd_sf"/>
</dbReference>
<dbReference type="InterPro" id="IPR015421">
    <property type="entry name" value="PyrdxlP-dep_Trfase_major"/>
</dbReference>
<dbReference type="Gene3D" id="3.40.640.10">
    <property type="entry name" value="Type I PLP-dependent aspartate aminotransferase-like (Major domain)"/>
    <property type="match status" value="1"/>
</dbReference>
<dbReference type="GO" id="GO:0008483">
    <property type="term" value="F:transaminase activity"/>
    <property type="evidence" value="ECO:0007669"/>
    <property type="project" value="UniProtKB-KW"/>
</dbReference>
<evidence type="ECO:0000313" key="8">
    <source>
        <dbReference type="Proteomes" id="UP000198251"/>
    </source>
</evidence>
<keyword evidence="7" id="KW-0032">Aminotransferase</keyword>
<dbReference type="AlphaFoldDB" id="A0A1C5GA91"/>
<dbReference type="EMBL" id="LT607733">
    <property type="protein sequence ID" value="SCG16835.1"/>
    <property type="molecule type" value="Genomic_DNA"/>
</dbReference>
<dbReference type="SUPFAM" id="SSF46785">
    <property type="entry name" value="Winged helix' DNA-binding domain"/>
    <property type="match status" value="1"/>
</dbReference>
<dbReference type="PANTHER" id="PTHR46577:SF1">
    <property type="entry name" value="HTH-TYPE TRANSCRIPTIONAL REGULATORY PROTEIN GABR"/>
    <property type="match status" value="1"/>
</dbReference>
<dbReference type="SMART" id="SM00345">
    <property type="entry name" value="HTH_GNTR"/>
    <property type="match status" value="1"/>
</dbReference>
<keyword evidence="5" id="KW-0804">Transcription</keyword>
<evidence type="ECO:0000256" key="1">
    <source>
        <dbReference type="ARBA" id="ARBA00005384"/>
    </source>
</evidence>
<keyword evidence="4" id="KW-0238">DNA-binding</keyword>
<feature type="domain" description="HTH gntR-type" evidence="6">
    <location>
        <begin position="22"/>
        <end position="90"/>
    </location>
</feature>
<dbReference type="InterPro" id="IPR036388">
    <property type="entry name" value="WH-like_DNA-bd_sf"/>
</dbReference>
<dbReference type="InterPro" id="IPR000524">
    <property type="entry name" value="Tscrpt_reg_HTH_GntR"/>
</dbReference>
<dbReference type="Pfam" id="PF00155">
    <property type="entry name" value="Aminotran_1_2"/>
    <property type="match status" value="1"/>
</dbReference>
<keyword evidence="2" id="KW-0663">Pyridoxal phosphate</keyword>
<keyword evidence="3" id="KW-0805">Transcription regulation</keyword>
<proteinExistence type="inferred from homology"/>
<dbReference type="InterPro" id="IPR051446">
    <property type="entry name" value="HTH_trans_reg/aminotransferase"/>
</dbReference>
<dbReference type="Pfam" id="PF00392">
    <property type="entry name" value="GntR"/>
    <property type="match status" value="1"/>
</dbReference>
<dbReference type="PRINTS" id="PR00035">
    <property type="entry name" value="HTHGNTR"/>
</dbReference>
<dbReference type="GO" id="GO:0030170">
    <property type="term" value="F:pyridoxal phosphate binding"/>
    <property type="evidence" value="ECO:0007669"/>
    <property type="project" value="InterPro"/>
</dbReference>
<evidence type="ECO:0000256" key="5">
    <source>
        <dbReference type="ARBA" id="ARBA00023163"/>
    </source>
</evidence>
<comment type="similarity">
    <text evidence="1">In the C-terminal section; belongs to the class-I pyridoxal-phosphate-dependent aminotransferase family.</text>
</comment>
<evidence type="ECO:0000259" key="6">
    <source>
        <dbReference type="PROSITE" id="PS50949"/>
    </source>
</evidence>
<dbReference type="GO" id="GO:0003700">
    <property type="term" value="F:DNA-binding transcription factor activity"/>
    <property type="evidence" value="ECO:0007669"/>
    <property type="project" value="InterPro"/>
</dbReference>